<dbReference type="PROSITE" id="PS50297">
    <property type="entry name" value="ANK_REP_REGION"/>
    <property type="match status" value="13"/>
</dbReference>
<organism evidence="7 8">
    <name type="scientific">Aspergillus brasiliensis</name>
    <dbReference type="NCBI Taxonomy" id="319629"/>
    <lineage>
        <taxon>Eukaryota</taxon>
        <taxon>Fungi</taxon>
        <taxon>Dikarya</taxon>
        <taxon>Ascomycota</taxon>
        <taxon>Pezizomycotina</taxon>
        <taxon>Eurotiomycetes</taxon>
        <taxon>Eurotiomycetidae</taxon>
        <taxon>Eurotiales</taxon>
        <taxon>Aspergillaceae</taxon>
        <taxon>Aspergillus</taxon>
        <taxon>Aspergillus subgen. Circumdati</taxon>
    </lineage>
</organism>
<dbReference type="Gene3D" id="3.40.50.300">
    <property type="entry name" value="P-loop containing nucleotide triphosphate hydrolases"/>
    <property type="match status" value="1"/>
</dbReference>
<feature type="region of interest" description="Disordered" evidence="4">
    <location>
        <begin position="1148"/>
        <end position="1168"/>
    </location>
</feature>
<evidence type="ECO:0008006" key="9">
    <source>
        <dbReference type="Google" id="ProtNLM"/>
    </source>
</evidence>
<evidence type="ECO:0000256" key="4">
    <source>
        <dbReference type="SAM" id="MobiDB-lite"/>
    </source>
</evidence>
<dbReference type="Proteomes" id="UP001143548">
    <property type="component" value="Unassembled WGS sequence"/>
</dbReference>
<feature type="repeat" description="ANK" evidence="3">
    <location>
        <begin position="811"/>
        <end position="843"/>
    </location>
</feature>
<dbReference type="InterPro" id="IPR056884">
    <property type="entry name" value="NPHP3-like_N"/>
</dbReference>
<dbReference type="InterPro" id="IPR002110">
    <property type="entry name" value="Ankyrin_rpt"/>
</dbReference>
<evidence type="ECO:0000313" key="8">
    <source>
        <dbReference type="Proteomes" id="UP001143548"/>
    </source>
</evidence>
<gene>
    <name evidence="7" type="ORF">AbraCBS73388_011979</name>
</gene>
<feature type="repeat" description="ANK" evidence="3">
    <location>
        <begin position="2129"/>
        <end position="2161"/>
    </location>
</feature>
<evidence type="ECO:0000256" key="3">
    <source>
        <dbReference type="PROSITE-ProRule" id="PRU00023"/>
    </source>
</evidence>
<dbReference type="EMBL" id="BROQ01000098">
    <property type="protein sequence ID" value="GKZ24959.1"/>
    <property type="molecule type" value="Genomic_DNA"/>
</dbReference>
<accession>A0A9W5YW90</accession>
<feature type="domain" description="Nephrocystin 3-like N-terminal" evidence="6">
    <location>
        <begin position="299"/>
        <end position="476"/>
    </location>
</feature>
<dbReference type="PANTHER" id="PTHR24198:SF165">
    <property type="entry name" value="ANKYRIN REPEAT-CONTAINING PROTEIN-RELATED"/>
    <property type="match status" value="1"/>
</dbReference>
<keyword evidence="1" id="KW-0677">Repeat</keyword>
<feature type="repeat" description="ANK" evidence="3">
    <location>
        <begin position="1796"/>
        <end position="1824"/>
    </location>
</feature>
<evidence type="ECO:0000259" key="6">
    <source>
        <dbReference type="Pfam" id="PF24883"/>
    </source>
</evidence>
<dbReference type="GO" id="GO:0005737">
    <property type="term" value="C:cytoplasm"/>
    <property type="evidence" value="ECO:0007669"/>
    <property type="project" value="TreeGrafter"/>
</dbReference>
<evidence type="ECO:0000259" key="5">
    <source>
        <dbReference type="Pfam" id="PF17100"/>
    </source>
</evidence>
<comment type="caution">
    <text evidence="7">The sequence shown here is derived from an EMBL/GenBank/DDBJ whole genome shotgun (WGS) entry which is preliminary data.</text>
</comment>
<feature type="repeat" description="ANK" evidence="3">
    <location>
        <begin position="1893"/>
        <end position="1925"/>
    </location>
</feature>
<dbReference type="InterPro" id="IPR027417">
    <property type="entry name" value="P-loop_NTPase"/>
</dbReference>
<feature type="repeat" description="ANK" evidence="3">
    <location>
        <begin position="2322"/>
        <end position="2354"/>
    </location>
</feature>
<sequence>MAATSTRHSIFTMNIQSTADAPNLWQKALDALDPTTKTSLNGIISDYKGDVLTEVLEEAEKKKRLCLKKRWKVEIRGKTIILRDLFDKIIAWANQFRAIVDVAVQIDPTGASLPWAGVRFLLHVAVSDRDCFESTVSGLETVSLLIARYAAFESLYLQRGSLIETELERALTDLYTHILTFLAHGIRYFGQPTPIRMVKSIFQSSQNAEVDRITKADEEVLKFALMVDSQTHRQTSAQVNDIRGIVETLQSPVWRLVDESAIYAKTVEQGRFVDILQWLSSVPYTQHHTRQSEGRLPSSSEWIFHHPEYIAWKSTSSSSILLLHGIPGSGKTYLTASVIDAFLAEHSLNTRSAPIAYFYCGDSRFGKKWADPVELMRTLVRQFAVVDKTKLRIHEAVSLEYERREAEAKLDGFDIPKLQCDECANLILGILGANPAVIIADGIDEIEEYRRHEFFDAINRIRDESASVVKVFLSSRDDSNIFAALPDAMTVHVQEVDTRPDMELYVRHCVSTAVSTRNLLNGCVPDGLQQQVISFLLDKAGEMFLWVNLQMERLCKLKSARSVLEAIHDPVQVAGAVDYLYTDILESIRQADPNAYQTAVRAFSWMVCMQEPLSSDAIIEAVSTGPQEPGTCGLSLSELLAVCSNLIVLDHQLDTLRFAHVSFKEYLEAKPEFQGSACHDVAASGCLETCINGLPIDIDEALPPAKSYALYAVIYWAHHLVASTLLHSDGGKERLNDLVFGDDGLMFEFWLESAHEVSQNLPNNHPLKKDLNAVMSDPRTPFFTACVYGLKEIFNESLQHSGFDINAQNLMGHTGLYLAAACSRHEIVNLILDHGGDIGVSGGKYGDALSAATANGHTSIVKLLSDRRNLHDMSSVVEPALRMSFLRGHEDIARLLLSKYLDVSKTPCGQDDSWVFEAAAQAGFMGAMDDLAKGSSDFTAEKISRIVKAAIRKGHINVVRRYMEKDSFPSDAIAIAALFGKTDIVSLCLDNGHNVEKEGPFGTPLRCASLMGHESTVRALLARGADVNASTALGDALQAAAMKGNLSITNILIDHGANHDNTGGFFGNALQAAAYRGHRDVAEALLNAGAPIKGRWCGERHGRYKDAFHAAAEAGQEGIIDLFLSKDYSFPEEREPLLQHMERRPDPHRDLLRQRSPTRNECASEKSEDVLDNDVDTLAPAASLFDFGDILRGAGAEVDSQSDMPPPVYQVRRSRPPANGQDIEDECYALEATAARGYLKTVKRILARREQLGIQVFHLGQALWAASKSGHAGVAQVILSTDSDLRSFIPGSLERAARYGHLDVIEEMLQYEESFPPSKVPRDVAYVQWSHADYDDDFYHRKLDSLEYSFDSKYAVLLVLSGCRGDQLSSVLRGFQLATASEMEDLRKLAIEEAVRFDRIRIVEHFLGEASSPSPEFLTSLMKIAATHGSKSSMALLLARDGTKNALTEDWDVCFRDAVIGGHKDVVQYLIDMGTGRCNPETLETACVHVASTGDLGLLRLLAPEIQGLSSYIPTLTQSLHAAIVKGQRDTVEWLVRAGADVNAIVGNIPEFETRDNSCRRSRHRSYGHSGRSKPRNLTALQACLQILEDRQNSYEAILADEPSFGGLCTRQEPVMYLLLENDADPNAFPGCSKTPLHIAANYCSEQAVRALISHGADVNFQTREGGTPLACAVNREIATRSVVNALLDAGAIISIQEAEQGYSPILDKALKHFGPRGWRDKYGFRQLESVEQVLSDGPGGAIKLLLTSQPLLRATDARFGLLFQMIAATGDLDFMQLLIERGVDVNVCGHYYGCALQAAARYGHLECLQLLLDAGAQVNLVEGRYHTPLQAAIVGDHEPVIKELIARGADTNLFLKDASDERFQRSPLRLSVQSRNLIITKLLLDSGADPREGPPVLHLAVENDDFEATSMLLDAGSDVNSCDSYHSSALVTACGRGNVKIITLLIERGADVKADGTKKSRYSDETIKLDEASALHAACANGHYDVSRMLLQRGADPEQNVGNTGTPLKIAASMGHLDIVRLLLEAGGKAYSLSDAPDVLLSAVRGERPWETTELLVKELENTPAFTPACEEILQEAFEIGGEDLFLFLIRKVPQSLRGLALACRFGSKKAVEIITSHGIGIDSDLGIGGRALHVAAYHQQESLVNFLIARGADVHTSSSRYGGPVSAVLEGLLGVTERDGSSLYRLLPGERWPKLTKRGQNLHSDADTEESIDSLIFMNHLEKRPLFPDEVASGERIIKLLLRAGAEVNLTPRQLGTPLHVAACLGEVSIVSLLLGHGADINATGGYFGSALLAAMTEGRQDVFNLLLSNGIDVNICSREFGSALHYACGYKDRRTVQTLLEHGADVNLNWDGVGSPLAATLSRVVGPGPRSRRGDREAEEKLEEVLEVLLQYRNSLRVTSADLVLAAETPFYFFRSSEEEVVSAVASIGRSGAEGLKMLLERAKGVEVNAEILKSVKDWRTLQVLLECQPRCEITSEILEVLARNNPGLLEHVLDHEPQLRPTSTVIEHFLQLSDRYGFRGDMPVKTLKTMLDRAPEIDITDTMLMATRNAKQLKFLLSRYLHHPVSDAVLESVVSGSDWDDKSSLLETFFQHDPSLKPGQALLHACLEYRDSDCLECLFKQDPDLVVTSDHVPSLIRDFRRSWKGDSRTRSVVEVLVRYGKKLEFTSQSRKDIEDLFQLESDREFKERFLSLRIND</sequence>
<dbReference type="Pfam" id="PF17100">
    <property type="entry name" value="NACHT_N"/>
    <property type="match status" value="1"/>
</dbReference>
<dbReference type="PANTHER" id="PTHR24198">
    <property type="entry name" value="ANKYRIN REPEAT AND PROTEIN KINASE DOMAIN-CONTAINING PROTEIN"/>
    <property type="match status" value="1"/>
</dbReference>
<dbReference type="PRINTS" id="PR01415">
    <property type="entry name" value="ANKYRIN"/>
</dbReference>
<evidence type="ECO:0000256" key="2">
    <source>
        <dbReference type="ARBA" id="ARBA00023043"/>
    </source>
</evidence>
<dbReference type="Pfam" id="PF12796">
    <property type="entry name" value="Ank_2"/>
    <property type="match status" value="8"/>
</dbReference>
<dbReference type="InterPro" id="IPR036770">
    <property type="entry name" value="Ankyrin_rpt-contain_sf"/>
</dbReference>
<feature type="domain" description="NWD NACHT-NTPase N-terminal" evidence="5">
    <location>
        <begin position="75"/>
        <end position="220"/>
    </location>
</feature>
<evidence type="ECO:0000313" key="7">
    <source>
        <dbReference type="EMBL" id="GKZ24959.1"/>
    </source>
</evidence>
<name>A0A9W5YW90_9EURO</name>
<dbReference type="InterPro" id="IPR031359">
    <property type="entry name" value="NACHT_N"/>
</dbReference>
<feature type="repeat" description="ANK" evidence="3">
    <location>
        <begin position="1825"/>
        <end position="1857"/>
    </location>
</feature>
<dbReference type="SUPFAM" id="SSF52540">
    <property type="entry name" value="P-loop containing nucleoside triphosphate hydrolases"/>
    <property type="match status" value="1"/>
</dbReference>
<evidence type="ECO:0000256" key="1">
    <source>
        <dbReference type="ARBA" id="ARBA00022737"/>
    </source>
</evidence>
<proteinExistence type="predicted"/>
<feature type="repeat" description="ANK" evidence="3">
    <location>
        <begin position="1515"/>
        <end position="1547"/>
    </location>
</feature>
<feature type="repeat" description="ANK" evidence="3">
    <location>
        <begin position="1003"/>
        <end position="1032"/>
    </location>
</feature>
<dbReference type="Pfam" id="PF00023">
    <property type="entry name" value="Ank"/>
    <property type="match status" value="2"/>
</dbReference>
<feature type="repeat" description="ANK" evidence="3">
    <location>
        <begin position="2256"/>
        <end position="2288"/>
    </location>
</feature>
<reference evidence="7" key="1">
    <citation type="submission" date="2022-07" db="EMBL/GenBank/DDBJ databases">
        <title>Taxonomy of Aspergillus series Nigri: significant species reduction supported by multi-species coalescent approaches.</title>
        <authorList>
            <person name="Bian C."/>
            <person name="Kusuya Y."/>
            <person name="Sklenar F."/>
            <person name="D'hooge E."/>
            <person name="Yaguchi T."/>
            <person name="Takahashi H."/>
            <person name="Hubka V."/>
        </authorList>
    </citation>
    <scope>NUCLEOTIDE SEQUENCE</scope>
    <source>
        <strain evidence="7">CBS 733.88</strain>
    </source>
</reference>
<feature type="repeat" description="ANK" evidence="3">
    <location>
        <begin position="1971"/>
        <end position="1997"/>
    </location>
</feature>
<feature type="repeat" description="ANK" evidence="3">
    <location>
        <begin position="1632"/>
        <end position="1664"/>
    </location>
</feature>
<keyword evidence="2 3" id="KW-0040">ANK repeat</keyword>
<feature type="repeat" description="ANK" evidence="3">
    <location>
        <begin position="1926"/>
        <end position="1958"/>
    </location>
</feature>
<protein>
    <recommendedName>
        <fullName evidence="9">NWD NACHT-NTPase N-terminal domain-containing protein</fullName>
    </recommendedName>
</protein>
<dbReference type="SUPFAM" id="SSF48403">
    <property type="entry name" value="Ankyrin repeat"/>
    <property type="match status" value="5"/>
</dbReference>
<dbReference type="Pfam" id="PF24883">
    <property type="entry name" value="NPHP3_N"/>
    <property type="match status" value="1"/>
</dbReference>
<dbReference type="SMART" id="SM00248">
    <property type="entry name" value="ANK"/>
    <property type="match status" value="30"/>
</dbReference>
<dbReference type="Gene3D" id="1.25.40.20">
    <property type="entry name" value="Ankyrin repeat-containing domain"/>
    <property type="match status" value="7"/>
</dbReference>
<feature type="region of interest" description="Disordered" evidence="4">
    <location>
        <begin position="1197"/>
        <end position="1217"/>
    </location>
</feature>
<dbReference type="PROSITE" id="PS50088">
    <property type="entry name" value="ANK_REPEAT"/>
    <property type="match status" value="13"/>
</dbReference>
<feature type="repeat" description="ANK" evidence="3">
    <location>
        <begin position="2004"/>
        <end position="2036"/>
    </location>
</feature>